<keyword evidence="2" id="KW-1185">Reference proteome</keyword>
<protein>
    <submittedName>
        <fullName evidence="1">Uncharacterized protein</fullName>
    </submittedName>
</protein>
<proteinExistence type="predicted"/>
<dbReference type="Proteomes" id="UP000254912">
    <property type="component" value="Unassembled WGS sequence"/>
</dbReference>
<dbReference type="EMBL" id="QRAS01000002">
    <property type="protein sequence ID" value="RDL06462.1"/>
    <property type="molecule type" value="Genomic_DNA"/>
</dbReference>
<reference evidence="1 2" key="1">
    <citation type="submission" date="2018-07" db="EMBL/GenBank/DDBJ databases">
        <title>Genomic Encyclopedia of Type Strains, Phase III (KMG-III): the genomes of soil and plant-associated and newly described type strains.</title>
        <authorList>
            <person name="Whitman W."/>
        </authorList>
    </citation>
    <scope>NUCLEOTIDE SEQUENCE [LARGE SCALE GENOMIC DNA]</scope>
    <source>
        <strain evidence="1 2">CECT 7031</strain>
    </source>
</reference>
<dbReference type="RefSeq" id="WP_070229527.1">
    <property type="nucleotide sequence ID" value="NZ_BJYO01000003.1"/>
</dbReference>
<gene>
    <name evidence="1" type="ORF">DFP99_0840</name>
</gene>
<dbReference type="KEGG" id="wso:WSWS_00211"/>
<dbReference type="GeneID" id="94545423"/>
<name>A0A288Q7Q2_9LACO</name>
<evidence type="ECO:0000313" key="1">
    <source>
        <dbReference type="EMBL" id="RDL06462.1"/>
    </source>
</evidence>
<organism evidence="1 2">
    <name type="scientific">Weissella soli</name>
    <dbReference type="NCBI Taxonomy" id="155866"/>
    <lineage>
        <taxon>Bacteria</taxon>
        <taxon>Bacillati</taxon>
        <taxon>Bacillota</taxon>
        <taxon>Bacilli</taxon>
        <taxon>Lactobacillales</taxon>
        <taxon>Lactobacillaceae</taxon>
        <taxon>Weissella</taxon>
    </lineage>
</organism>
<sequence length="383" mass="44811">MAQVRFGKVIQTKWLSFQKVMREYVTPQELDIYLFEMGFFISRDTIDSWMFRKSKPTFPRELLQKIMDKELDPSSIRDLQGRNKVRRMFDALLMHFATRSAAEDGVLQSKVMAFEMIKFSDFFREKRKLDERYSVKDAIDEMNRSKAETVRKNAKVIEGMISWMEKHDLYFAENFEILEIQAATNARGISIADPEIQSFDELKEDGSGRPIGKTIRDSESDEFDEVLNILRILSVLIASELGALGATRVEKIWSQTRNQIVSGLPIYKFGIYKYANEKEVDSTYEQIVNNPEILRNQINNKDFIKHHVYKTPTLSNVEMEVLNTILEYMEFKRWDYAHFEVSEKSLKEEIKKGVEAAKLAYTFDHSHQDEPVEEGIRGDWITV</sequence>
<comment type="caution">
    <text evidence="1">The sequence shown here is derived from an EMBL/GenBank/DDBJ whole genome shotgun (WGS) entry which is preliminary data.</text>
</comment>
<dbReference type="AlphaFoldDB" id="A0A288Q7Q2"/>
<evidence type="ECO:0000313" key="2">
    <source>
        <dbReference type="Proteomes" id="UP000254912"/>
    </source>
</evidence>
<accession>A0A288Q7Q2</accession>